<evidence type="ECO:0000313" key="2">
    <source>
        <dbReference type="Proteomes" id="UP000288716"/>
    </source>
</evidence>
<protein>
    <submittedName>
        <fullName evidence="1">Uncharacterized protein</fullName>
    </submittedName>
</protein>
<name>A0A443Q958_9ACAR</name>
<dbReference type="AlphaFoldDB" id="A0A443Q958"/>
<dbReference type="Gene3D" id="3.30.70.270">
    <property type="match status" value="1"/>
</dbReference>
<proteinExistence type="predicted"/>
<dbReference type="Gene3D" id="3.10.10.10">
    <property type="entry name" value="HIV Type 1 Reverse Transcriptase, subunit A, domain 1"/>
    <property type="match status" value="1"/>
</dbReference>
<gene>
    <name evidence="1" type="ORF">B4U80_05402</name>
</gene>
<evidence type="ECO:0000313" key="1">
    <source>
        <dbReference type="EMBL" id="RWR99518.1"/>
    </source>
</evidence>
<dbReference type="SUPFAM" id="SSF56672">
    <property type="entry name" value="DNA/RNA polymerases"/>
    <property type="match status" value="1"/>
</dbReference>
<dbReference type="InterPro" id="IPR053134">
    <property type="entry name" value="RNA-dir_DNA_polymerase"/>
</dbReference>
<reference evidence="1 2" key="1">
    <citation type="journal article" date="2018" name="Gigascience">
        <title>Genomes of trombidid mites reveal novel predicted allergens and laterally-transferred genes associated with secondary metabolism.</title>
        <authorList>
            <person name="Dong X."/>
            <person name="Chaisiri K."/>
            <person name="Xia D."/>
            <person name="Armstrong S.D."/>
            <person name="Fang Y."/>
            <person name="Donnelly M.J."/>
            <person name="Kadowaki T."/>
            <person name="McGarry J.W."/>
            <person name="Darby A.C."/>
            <person name="Makepeace B.L."/>
        </authorList>
    </citation>
    <scope>NUCLEOTIDE SEQUENCE [LARGE SCALE GENOMIC DNA]</scope>
    <source>
        <strain evidence="1">UoL-UT</strain>
    </source>
</reference>
<dbReference type="EMBL" id="NCKV01063337">
    <property type="protein sequence ID" value="RWR99518.1"/>
    <property type="molecule type" value="Genomic_DNA"/>
</dbReference>
<dbReference type="PANTHER" id="PTHR24559">
    <property type="entry name" value="TRANSPOSON TY3-I GAG-POL POLYPROTEIN"/>
    <property type="match status" value="1"/>
</dbReference>
<dbReference type="PANTHER" id="PTHR24559:SF444">
    <property type="entry name" value="REVERSE TRANSCRIPTASE DOMAIN-CONTAINING PROTEIN"/>
    <property type="match status" value="1"/>
</dbReference>
<dbReference type="InterPro" id="IPR043502">
    <property type="entry name" value="DNA/RNA_pol_sf"/>
</dbReference>
<feature type="non-terminal residue" evidence="1">
    <location>
        <position position="1"/>
    </location>
</feature>
<dbReference type="Proteomes" id="UP000288716">
    <property type="component" value="Unassembled WGS sequence"/>
</dbReference>
<organism evidence="1 2">
    <name type="scientific">Leptotrombidium deliense</name>
    <dbReference type="NCBI Taxonomy" id="299467"/>
    <lineage>
        <taxon>Eukaryota</taxon>
        <taxon>Metazoa</taxon>
        <taxon>Ecdysozoa</taxon>
        <taxon>Arthropoda</taxon>
        <taxon>Chelicerata</taxon>
        <taxon>Arachnida</taxon>
        <taxon>Acari</taxon>
        <taxon>Acariformes</taxon>
        <taxon>Trombidiformes</taxon>
        <taxon>Prostigmata</taxon>
        <taxon>Anystina</taxon>
        <taxon>Parasitengona</taxon>
        <taxon>Trombiculoidea</taxon>
        <taxon>Trombiculidae</taxon>
        <taxon>Leptotrombidium</taxon>
    </lineage>
</organism>
<dbReference type="GO" id="GO:0071897">
    <property type="term" value="P:DNA biosynthetic process"/>
    <property type="evidence" value="ECO:0007669"/>
    <property type="project" value="UniProtKB-ARBA"/>
</dbReference>
<accession>A0A443Q958</accession>
<comment type="caution">
    <text evidence="1">The sequence shown here is derived from an EMBL/GenBank/DDBJ whole genome shotgun (WGS) entry which is preliminary data.</text>
</comment>
<dbReference type="STRING" id="299467.A0A443Q958"/>
<sequence length="68" mass="8067">RLYVDYRLLNKFSVADWYSLPRIEDLLVRVSVSNYFTTLDLRSGFWQGPMRKSDLPKTTFRTHRGLGI</sequence>
<dbReference type="OrthoDB" id="6516142at2759"/>
<keyword evidence="2" id="KW-1185">Reference proteome</keyword>
<dbReference type="VEuPathDB" id="VectorBase:LDEU014571"/>
<dbReference type="InterPro" id="IPR043128">
    <property type="entry name" value="Rev_trsase/Diguanyl_cyclase"/>
</dbReference>